<evidence type="ECO:0000313" key="2">
    <source>
        <dbReference type="Proteomes" id="UP000593576"/>
    </source>
</evidence>
<name>A0A7J9MGU9_GOSSC</name>
<dbReference type="OrthoDB" id="998442at2759"/>
<accession>A0A7J9MGU9</accession>
<organism evidence="1 2">
    <name type="scientific">Gossypium schwendimanii</name>
    <name type="common">Cotton</name>
    <dbReference type="NCBI Taxonomy" id="34291"/>
    <lineage>
        <taxon>Eukaryota</taxon>
        <taxon>Viridiplantae</taxon>
        <taxon>Streptophyta</taxon>
        <taxon>Embryophyta</taxon>
        <taxon>Tracheophyta</taxon>
        <taxon>Spermatophyta</taxon>
        <taxon>Magnoliopsida</taxon>
        <taxon>eudicotyledons</taxon>
        <taxon>Gunneridae</taxon>
        <taxon>Pentapetalae</taxon>
        <taxon>rosids</taxon>
        <taxon>malvids</taxon>
        <taxon>Malvales</taxon>
        <taxon>Malvaceae</taxon>
        <taxon>Malvoideae</taxon>
        <taxon>Gossypium</taxon>
    </lineage>
</organism>
<evidence type="ECO:0000313" key="1">
    <source>
        <dbReference type="EMBL" id="MBA0870191.1"/>
    </source>
</evidence>
<evidence type="ECO:0008006" key="3">
    <source>
        <dbReference type="Google" id="ProtNLM"/>
    </source>
</evidence>
<gene>
    <name evidence="1" type="ORF">Goshw_008945</name>
</gene>
<reference evidence="1 2" key="1">
    <citation type="journal article" date="2019" name="Genome Biol. Evol.">
        <title>Insights into the evolution of the New World diploid cottons (Gossypium, subgenus Houzingenia) based on genome sequencing.</title>
        <authorList>
            <person name="Grover C.E."/>
            <person name="Arick M.A. 2nd"/>
            <person name="Thrash A."/>
            <person name="Conover J.L."/>
            <person name="Sanders W.S."/>
            <person name="Peterson D.G."/>
            <person name="Frelichowski J.E."/>
            <person name="Scheffler J.A."/>
            <person name="Scheffler B.E."/>
            <person name="Wendel J.F."/>
        </authorList>
    </citation>
    <scope>NUCLEOTIDE SEQUENCE [LARGE SCALE GENOMIC DNA]</scope>
    <source>
        <strain evidence="1">1</strain>
        <tissue evidence="1">Leaf</tissue>
    </source>
</reference>
<proteinExistence type="predicted"/>
<dbReference type="AlphaFoldDB" id="A0A7J9MGU9"/>
<dbReference type="PANTHER" id="PTHR31973:SF187">
    <property type="entry name" value="MUTATOR TRANSPOSASE MUDRA PROTEIN"/>
    <property type="match status" value="1"/>
</dbReference>
<sequence>MECTNSWAWFLNLLPIDLDLEDGYGYKIISDQQKGIEIAISDILPRVEHRNYAMHAFAN</sequence>
<dbReference type="Proteomes" id="UP000593576">
    <property type="component" value="Unassembled WGS sequence"/>
</dbReference>
<dbReference type="PANTHER" id="PTHR31973">
    <property type="entry name" value="POLYPROTEIN, PUTATIVE-RELATED"/>
    <property type="match status" value="1"/>
</dbReference>
<comment type="caution">
    <text evidence="1">The sequence shown here is derived from an EMBL/GenBank/DDBJ whole genome shotgun (WGS) entry which is preliminary data.</text>
</comment>
<keyword evidence="2" id="KW-1185">Reference proteome</keyword>
<protein>
    <recommendedName>
        <fullName evidence="3">MULE transposase domain-containing protein</fullName>
    </recommendedName>
</protein>
<dbReference type="EMBL" id="JABFAF010000011">
    <property type="protein sequence ID" value="MBA0870191.1"/>
    <property type="molecule type" value="Genomic_DNA"/>
</dbReference>